<dbReference type="Proteomes" id="UP000729402">
    <property type="component" value="Unassembled WGS sequence"/>
</dbReference>
<keyword evidence="4" id="KW-1185">Reference proteome</keyword>
<proteinExistence type="predicted"/>
<dbReference type="EMBL" id="JAAALK010000079">
    <property type="protein sequence ID" value="KAG8097680.1"/>
    <property type="molecule type" value="Genomic_DNA"/>
</dbReference>
<gene>
    <name evidence="3" type="ORF">GUJ93_ZPchr0013g34055</name>
</gene>
<feature type="region of interest" description="Disordered" evidence="1">
    <location>
        <begin position="125"/>
        <end position="159"/>
    </location>
</feature>
<evidence type="ECO:0000313" key="3">
    <source>
        <dbReference type="EMBL" id="KAG8097680.1"/>
    </source>
</evidence>
<evidence type="ECO:0000259" key="2">
    <source>
        <dbReference type="Pfam" id="PF04690"/>
    </source>
</evidence>
<dbReference type="AlphaFoldDB" id="A0A8J5WX17"/>
<protein>
    <recommendedName>
        <fullName evidence="2">YABBY protein C-terminal domain-containing protein</fullName>
    </recommendedName>
</protein>
<dbReference type="PANTHER" id="PTHR31675:SF38">
    <property type="entry name" value="PROTEIN YABBY 2"/>
    <property type="match status" value="1"/>
</dbReference>
<evidence type="ECO:0000256" key="1">
    <source>
        <dbReference type="SAM" id="MobiDB-lite"/>
    </source>
</evidence>
<reference evidence="3" key="1">
    <citation type="journal article" date="2021" name="bioRxiv">
        <title>Whole Genome Assembly and Annotation of Northern Wild Rice, Zizania palustris L., Supports a Whole Genome Duplication in the Zizania Genus.</title>
        <authorList>
            <person name="Haas M."/>
            <person name="Kono T."/>
            <person name="Macchietto M."/>
            <person name="Millas R."/>
            <person name="McGilp L."/>
            <person name="Shao M."/>
            <person name="Duquette J."/>
            <person name="Hirsch C.N."/>
            <person name="Kimball J."/>
        </authorList>
    </citation>
    <scope>NUCLEOTIDE SEQUENCE</scope>
    <source>
        <tissue evidence="3">Fresh leaf tissue</tissue>
    </source>
</reference>
<sequence>MMSQNMTQSTCCTCEPPAEKRQRVPSAYNRFIKEEIRRIKANNPDISHKEAFSTAAKNWAHFPNIHFGLGSHEGSKKIDKAMGAPDPQRFPQLEAQSLGPSADHFSSTDIRRTFPGVAFARCALPDDDGGAGAPGSPRSARMRSEEPTRRAEKRAQWRTGGVARSLAALRRLGPYRTRGVCRVHDATVTVRDVLPGCGARAVRGDVVDLEDDRARTASAAAEATTAWKKPSRWSMSGPRPPILYK</sequence>
<feature type="compositionally biased region" description="Basic and acidic residues" evidence="1">
    <location>
        <begin position="142"/>
        <end position="155"/>
    </location>
</feature>
<feature type="domain" description="YABBY protein C-terminal" evidence="2">
    <location>
        <begin position="14"/>
        <end position="68"/>
    </location>
</feature>
<dbReference type="InterPro" id="IPR056775">
    <property type="entry name" value="YABBY_C"/>
</dbReference>
<reference evidence="3" key="2">
    <citation type="submission" date="2021-02" db="EMBL/GenBank/DDBJ databases">
        <authorList>
            <person name="Kimball J.A."/>
            <person name="Haas M.W."/>
            <person name="Macchietto M."/>
            <person name="Kono T."/>
            <person name="Duquette J."/>
            <person name="Shao M."/>
        </authorList>
    </citation>
    <scope>NUCLEOTIDE SEQUENCE</scope>
    <source>
        <tissue evidence="3">Fresh leaf tissue</tissue>
    </source>
</reference>
<dbReference type="InterPro" id="IPR006780">
    <property type="entry name" value="YABBY"/>
</dbReference>
<name>A0A8J5WX17_ZIZPA</name>
<dbReference type="OrthoDB" id="667577at2759"/>
<comment type="caution">
    <text evidence="3">The sequence shown here is derived from an EMBL/GenBank/DDBJ whole genome shotgun (WGS) entry which is preliminary data.</text>
</comment>
<evidence type="ECO:0000313" key="4">
    <source>
        <dbReference type="Proteomes" id="UP000729402"/>
    </source>
</evidence>
<dbReference type="PANTHER" id="PTHR31675">
    <property type="entry name" value="PROTEIN YABBY 6-RELATED"/>
    <property type="match status" value="1"/>
</dbReference>
<dbReference type="GO" id="GO:0005634">
    <property type="term" value="C:nucleus"/>
    <property type="evidence" value="ECO:0007669"/>
    <property type="project" value="TreeGrafter"/>
</dbReference>
<accession>A0A8J5WX17</accession>
<feature type="region of interest" description="Disordered" evidence="1">
    <location>
        <begin position="222"/>
        <end position="245"/>
    </location>
</feature>
<organism evidence="3 4">
    <name type="scientific">Zizania palustris</name>
    <name type="common">Northern wild rice</name>
    <dbReference type="NCBI Taxonomy" id="103762"/>
    <lineage>
        <taxon>Eukaryota</taxon>
        <taxon>Viridiplantae</taxon>
        <taxon>Streptophyta</taxon>
        <taxon>Embryophyta</taxon>
        <taxon>Tracheophyta</taxon>
        <taxon>Spermatophyta</taxon>
        <taxon>Magnoliopsida</taxon>
        <taxon>Liliopsida</taxon>
        <taxon>Poales</taxon>
        <taxon>Poaceae</taxon>
        <taxon>BOP clade</taxon>
        <taxon>Oryzoideae</taxon>
        <taxon>Oryzeae</taxon>
        <taxon>Zizaniinae</taxon>
        <taxon>Zizania</taxon>
    </lineage>
</organism>
<dbReference type="GO" id="GO:0010158">
    <property type="term" value="P:abaxial cell fate specification"/>
    <property type="evidence" value="ECO:0007669"/>
    <property type="project" value="TreeGrafter"/>
</dbReference>
<dbReference type="Pfam" id="PF04690">
    <property type="entry name" value="YABBY"/>
    <property type="match status" value="1"/>
</dbReference>